<dbReference type="PANTHER" id="PTHR30514">
    <property type="entry name" value="GLUCOKINASE"/>
    <property type="match status" value="1"/>
</dbReference>
<dbReference type="GO" id="GO:1901135">
    <property type="term" value="P:carbohydrate derivative metabolic process"/>
    <property type="evidence" value="ECO:0007669"/>
    <property type="project" value="InterPro"/>
</dbReference>
<sequence length="291" mass="31405">MKRLNVDPGQSVNAVLSRIRELQADLPPKAGQIAARIIGQPESFIHMSITEVAEACDVSEGTIVSFCRRVGVRGFQELKILLARDLIEPVQLIQENLHQGDDPATVTDHIFAAHAASLHETRRLLSMESLAQATSMLNEAQRIEIYGIGSSAPIAQDLSYRLLQLGLSASAVVDSHVQAVSAGMTGPTVATVTVSHSGSTVETVLATQLAREAGARTIGITRLGKSPLAAHCDVLLYTVANETRYRPEAMSSRVAQLAIIDTLVSCCALTHTERSVERLQHVARILSEKRF</sequence>
<dbReference type="InterPro" id="IPR046348">
    <property type="entry name" value="SIS_dom_sf"/>
</dbReference>
<evidence type="ECO:0000259" key="5">
    <source>
        <dbReference type="PROSITE" id="PS51464"/>
    </source>
</evidence>
<evidence type="ECO:0000256" key="3">
    <source>
        <dbReference type="ARBA" id="ARBA00023163"/>
    </source>
</evidence>
<accession>A0A508T585</accession>
<evidence type="ECO:0000313" key="6">
    <source>
        <dbReference type="EMBL" id="VIO68208.1"/>
    </source>
</evidence>
<comment type="caution">
    <text evidence="6">The sequence shown here is derived from an EMBL/GenBank/DDBJ whole genome shotgun (WGS) entry which is preliminary data.</text>
</comment>
<evidence type="ECO:0000313" key="7">
    <source>
        <dbReference type="Proteomes" id="UP000328092"/>
    </source>
</evidence>
<proteinExistence type="predicted"/>
<dbReference type="Gene3D" id="3.40.50.10490">
    <property type="entry name" value="Glucose-6-phosphate isomerase like protein, domain 1"/>
    <property type="match status" value="1"/>
</dbReference>
<dbReference type="GO" id="GO:0003700">
    <property type="term" value="F:DNA-binding transcription factor activity"/>
    <property type="evidence" value="ECO:0007669"/>
    <property type="project" value="InterPro"/>
</dbReference>
<dbReference type="GO" id="GO:0003677">
    <property type="term" value="F:DNA binding"/>
    <property type="evidence" value="ECO:0007669"/>
    <property type="project" value="UniProtKB-KW"/>
</dbReference>
<dbReference type="InterPro" id="IPR036388">
    <property type="entry name" value="WH-like_DNA-bd_sf"/>
</dbReference>
<evidence type="ECO:0000259" key="4">
    <source>
        <dbReference type="PROSITE" id="PS51071"/>
    </source>
</evidence>
<dbReference type="SUPFAM" id="SSF53697">
    <property type="entry name" value="SIS domain"/>
    <property type="match status" value="1"/>
</dbReference>
<dbReference type="InterPro" id="IPR047640">
    <property type="entry name" value="RpiR-like"/>
</dbReference>
<dbReference type="PANTHER" id="PTHR30514:SF1">
    <property type="entry name" value="HTH-TYPE TRANSCRIPTIONAL REGULATOR HEXR-RELATED"/>
    <property type="match status" value="1"/>
</dbReference>
<dbReference type="InterPro" id="IPR035472">
    <property type="entry name" value="RpiR-like_SIS"/>
</dbReference>
<dbReference type="AlphaFoldDB" id="A0A508T585"/>
<keyword evidence="1" id="KW-0805">Transcription regulation</keyword>
<dbReference type="InterPro" id="IPR009057">
    <property type="entry name" value="Homeodomain-like_sf"/>
</dbReference>
<dbReference type="SUPFAM" id="SSF46689">
    <property type="entry name" value="Homeodomain-like"/>
    <property type="match status" value="1"/>
</dbReference>
<name>A0A508T585_9BRAD</name>
<reference evidence="6" key="1">
    <citation type="submission" date="2019-02" db="EMBL/GenBank/DDBJ databases">
        <authorList>
            <person name="Pothier F.J."/>
        </authorList>
    </citation>
    <scope>NUCLEOTIDE SEQUENCE</scope>
    <source>
        <strain evidence="6">CI-1B</strain>
    </source>
</reference>
<organism evidence="6 7">
    <name type="scientific">Bradyrhizobium ivorense</name>
    <dbReference type="NCBI Taxonomy" id="2511166"/>
    <lineage>
        <taxon>Bacteria</taxon>
        <taxon>Pseudomonadati</taxon>
        <taxon>Pseudomonadota</taxon>
        <taxon>Alphaproteobacteria</taxon>
        <taxon>Hyphomicrobiales</taxon>
        <taxon>Nitrobacteraceae</taxon>
        <taxon>Bradyrhizobium</taxon>
    </lineage>
</organism>
<keyword evidence="7" id="KW-1185">Reference proteome</keyword>
<dbReference type="PROSITE" id="PS51071">
    <property type="entry name" value="HTH_RPIR"/>
    <property type="match status" value="1"/>
</dbReference>
<dbReference type="Pfam" id="PF01380">
    <property type="entry name" value="SIS"/>
    <property type="match status" value="1"/>
</dbReference>
<dbReference type="Proteomes" id="UP000328092">
    <property type="component" value="Unassembled WGS sequence"/>
</dbReference>
<keyword evidence="2" id="KW-0238">DNA-binding</keyword>
<evidence type="ECO:0000256" key="2">
    <source>
        <dbReference type="ARBA" id="ARBA00023125"/>
    </source>
</evidence>
<feature type="domain" description="HTH rpiR-type" evidence="4">
    <location>
        <begin position="13"/>
        <end position="89"/>
    </location>
</feature>
<protein>
    <submittedName>
        <fullName evidence="6">HTH-type transcriptional regulator HexR</fullName>
    </submittedName>
</protein>
<dbReference type="CDD" id="cd05013">
    <property type="entry name" value="SIS_RpiR"/>
    <property type="match status" value="1"/>
</dbReference>
<dbReference type="InterPro" id="IPR001347">
    <property type="entry name" value="SIS_dom"/>
</dbReference>
<dbReference type="RefSeq" id="WP_244626459.1">
    <property type="nucleotide sequence ID" value="NZ_CAADFC020000005.1"/>
</dbReference>
<dbReference type="GO" id="GO:0097367">
    <property type="term" value="F:carbohydrate derivative binding"/>
    <property type="evidence" value="ECO:0007669"/>
    <property type="project" value="InterPro"/>
</dbReference>
<dbReference type="PROSITE" id="PS51464">
    <property type="entry name" value="SIS"/>
    <property type="match status" value="1"/>
</dbReference>
<feature type="domain" description="SIS" evidence="5">
    <location>
        <begin position="133"/>
        <end position="273"/>
    </location>
</feature>
<dbReference type="Gene3D" id="1.10.10.10">
    <property type="entry name" value="Winged helix-like DNA-binding domain superfamily/Winged helix DNA-binding domain"/>
    <property type="match status" value="1"/>
</dbReference>
<dbReference type="Pfam" id="PF01418">
    <property type="entry name" value="HTH_6"/>
    <property type="match status" value="1"/>
</dbReference>
<keyword evidence="3" id="KW-0804">Transcription</keyword>
<dbReference type="EMBL" id="CAADFC020000005">
    <property type="protein sequence ID" value="VIO68208.1"/>
    <property type="molecule type" value="Genomic_DNA"/>
</dbReference>
<dbReference type="InterPro" id="IPR000281">
    <property type="entry name" value="HTH_RpiR"/>
</dbReference>
<evidence type="ECO:0000256" key="1">
    <source>
        <dbReference type="ARBA" id="ARBA00023015"/>
    </source>
</evidence>
<gene>
    <name evidence="6" type="primary">hexR_1</name>
    <name evidence="6" type="ORF">CI1B_19950</name>
</gene>